<dbReference type="Gene3D" id="3.40.50.1240">
    <property type="entry name" value="Phosphoglycerate mutase-like"/>
    <property type="match status" value="1"/>
</dbReference>
<dbReference type="InterPro" id="IPR029033">
    <property type="entry name" value="His_PPase_superfam"/>
</dbReference>
<dbReference type="EMBL" id="HBNR01040972">
    <property type="protein sequence ID" value="CAE4599709.1"/>
    <property type="molecule type" value="Transcribed_RNA"/>
</dbReference>
<dbReference type="PANTHER" id="PTHR16469:SF27">
    <property type="entry name" value="UBIQUITIN-ASSOCIATED AND SH3 DOMAIN-CONTAINING BA-RELATED"/>
    <property type="match status" value="1"/>
</dbReference>
<reference evidence="2" key="1">
    <citation type="submission" date="2021-01" db="EMBL/GenBank/DDBJ databases">
        <authorList>
            <person name="Corre E."/>
            <person name="Pelletier E."/>
            <person name="Niang G."/>
            <person name="Scheremetjew M."/>
            <person name="Finn R."/>
            <person name="Kale V."/>
            <person name="Holt S."/>
            <person name="Cochrane G."/>
            <person name="Meng A."/>
            <person name="Brown T."/>
            <person name="Cohen L."/>
        </authorList>
    </citation>
    <scope>NUCLEOTIDE SEQUENCE</scope>
    <source>
        <strain evidence="2">CCMP3105</strain>
    </source>
</reference>
<accession>A0A7S4R297</accession>
<dbReference type="AlphaFoldDB" id="A0A7S4R297"/>
<protein>
    <submittedName>
        <fullName evidence="2">Uncharacterized protein</fullName>
    </submittedName>
</protein>
<dbReference type="SUPFAM" id="SSF53254">
    <property type="entry name" value="Phosphoglycerate mutase-like"/>
    <property type="match status" value="1"/>
</dbReference>
<name>A0A7S4R297_9DINO</name>
<evidence type="ECO:0000313" key="2">
    <source>
        <dbReference type="EMBL" id="CAE4599709.1"/>
    </source>
</evidence>
<dbReference type="PANTHER" id="PTHR16469">
    <property type="entry name" value="UBIQUITIN-ASSOCIATED AND SH3 DOMAIN-CONTAINING BA-RELATED"/>
    <property type="match status" value="1"/>
</dbReference>
<proteinExistence type="predicted"/>
<gene>
    <name evidence="2" type="ORF">AMON00008_LOCUS28410</name>
</gene>
<dbReference type="InterPro" id="IPR051710">
    <property type="entry name" value="Phosphatase_SH3-domain"/>
</dbReference>
<evidence type="ECO:0000256" key="1">
    <source>
        <dbReference type="SAM" id="MobiDB-lite"/>
    </source>
</evidence>
<dbReference type="CDD" id="cd07067">
    <property type="entry name" value="HP_PGM_like"/>
    <property type="match status" value="1"/>
</dbReference>
<organism evidence="2">
    <name type="scientific">Alexandrium monilatum</name>
    <dbReference type="NCBI Taxonomy" id="311494"/>
    <lineage>
        <taxon>Eukaryota</taxon>
        <taxon>Sar</taxon>
        <taxon>Alveolata</taxon>
        <taxon>Dinophyceae</taxon>
        <taxon>Gonyaulacales</taxon>
        <taxon>Pyrocystaceae</taxon>
        <taxon>Alexandrium</taxon>
    </lineage>
</organism>
<dbReference type="Pfam" id="PF00300">
    <property type="entry name" value="His_Phos_1"/>
    <property type="match status" value="1"/>
</dbReference>
<feature type="region of interest" description="Disordered" evidence="1">
    <location>
        <begin position="294"/>
        <end position="335"/>
    </location>
</feature>
<feature type="compositionally biased region" description="Basic and acidic residues" evidence="1">
    <location>
        <begin position="294"/>
        <end position="321"/>
    </location>
</feature>
<dbReference type="InterPro" id="IPR013078">
    <property type="entry name" value="His_Pase_superF_clade-1"/>
</dbReference>
<dbReference type="SMART" id="SM00855">
    <property type="entry name" value="PGAM"/>
    <property type="match status" value="1"/>
</dbReference>
<sequence length="356" mass="38380">MWSELSLACRPRAGTCSLVDANEECMGEAASPDRGGGAVVCCPAIDGLCPGCAPPARISVAVMRHGERLDAADPCGWFQSPAAKRYPFDCPLSPQGRRRVGSVARELAQRSSGSFSCVVSSPFLRCVETAVEVCHALGLPICIDMQLGEVFGPACFGEWSAPGPMRRNAEEVMALVPPDLRRLSPVDLIGEEPAWPESVEEARLRLVARVEQYAEWAARLEGANFVLVTHGDCVGACLTLAMARADGTLSQVVDKVDYCGYALLERVWEPGEPAHLGLLDEAARWRVRHGHVVMRDMGDPPEPDPDRREEAAQRSGEDDAPAKGPAPRARDGEAAEAEYFNDPWNGCRVTSGVICI</sequence>